<accession>A0A6P8WH36</accession>
<keyword evidence="6" id="KW-0865">Zymogen</keyword>
<evidence type="ECO:0000256" key="3">
    <source>
        <dbReference type="ARBA" id="ARBA00022729"/>
    </source>
</evidence>
<name>A0A6P8WH36_DROAB</name>
<keyword evidence="4 8" id="KW-0378">Hydrolase</keyword>
<dbReference type="InterPro" id="IPR001314">
    <property type="entry name" value="Peptidase_S1A"/>
</dbReference>
<keyword evidence="5 8" id="KW-0720">Serine protease</keyword>
<keyword evidence="3 9" id="KW-0732">Signal</keyword>
<dbReference type="PANTHER" id="PTHR24276">
    <property type="entry name" value="POLYSERASE-RELATED"/>
    <property type="match status" value="1"/>
</dbReference>
<dbReference type="GO" id="GO:0006508">
    <property type="term" value="P:proteolysis"/>
    <property type="evidence" value="ECO:0007669"/>
    <property type="project" value="UniProtKB-KW"/>
</dbReference>
<dbReference type="RefSeq" id="XP_034102991.1">
    <property type="nucleotide sequence ID" value="XM_034247100.2"/>
</dbReference>
<evidence type="ECO:0000256" key="7">
    <source>
        <dbReference type="ARBA" id="ARBA00023157"/>
    </source>
</evidence>
<protein>
    <submittedName>
        <fullName evidence="12">Serine protease 1-like</fullName>
    </submittedName>
</protein>
<dbReference type="InterPro" id="IPR009003">
    <property type="entry name" value="Peptidase_S1_PA"/>
</dbReference>
<dbReference type="Gene3D" id="2.40.10.10">
    <property type="entry name" value="Trypsin-like serine proteases"/>
    <property type="match status" value="2"/>
</dbReference>
<dbReference type="SMART" id="SM00020">
    <property type="entry name" value="Tryp_SPc"/>
    <property type="match status" value="1"/>
</dbReference>
<dbReference type="PROSITE" id="PS00135">
    <property type="entry name" value="TRYPSIN_SER"/>
    <property type="match status" value="1"/>
</dbReference>
<evidence type="ECO:0000256" key="6">
    <source>
        <dbReference type="ARBA" id="ARBA00023145"/>
    </source>
</evidence>
<evidence type="ECO:0000313" key="11">
    <source>
        <dbReference type="Proteomes" id="UP000515160"/>
    </source>
</evidence>
<dbReference type="GO" id="GO:0004252">
    <property type="term" value="F:serine-type endopeptidase activity"/>
    <property type="evidence" value="ECO:0007669"/>
    <property type="project" value="InterPro"/>
</dbReference>
<dbReference type="CDD" id="cd00190">
    <property type="entry name" value="Tryp_SPc"/>
    <property type="match status" value="1"/>
</dbReference>
<gene>
    <name evidence="12" type="primary">LOC117567251</name>
</gene>
<dbReference type="Proteomes" id="UP000515160">
    <property type="component" value="Chromosome 3"/>
</dbReference>
<keyword evidence="2 8" id="KW-0645">Protease</keyword>
<sequence length="256" mass="27650">MKVLLLVSLLSVAIASADNSTEVPDELDALPDSIITNGYQAARDQAPYIVFLSFGNSFCGGTIIGPTWVVTASHCTKPYNSVTIYYGSLRRAQGEVVHTVRGNNIINHPSDDIALIRTPRVNFNDNIRSIRLPPQSERNNEYVGVTALACGWGETTSTSTPNRLQCVNLQVISHEECRRTYSSDWAKPQVLCVATPGGKSTCFGDSGGPLTAENNQILIGVTNFVSARGCTSGDPSGFARVTSHLDWINQHTGISY</sequence>
<dbReference type="InterPro" id="IPR033116">
    <property type="entry name" value="TRYPSIN_SER"/>
</dbReference>
<dbReference type="InterPro" id="IPR043504">
    <property type="entry name" value="Peptidase_S1_PA_chymotrypsin"/>
</dbReference>
<evidence type="ECO:0000256" key="9">
    <source>
        <dbReference type="SAM" id="SignalP"/>
    </source>
</evidence>
<evidence type="ECO:0000259" key="10">
    <source>
        <dbReference type="PROSITE" id="PS50240"/>
    </source>
</evidence>
<dbReference type="GeneID" id="117567251"/>
<dbReference type="PROSITE" id="PS50240">
    <property type="entry name" value="TRYPSIN_DOM"/>
    <property type="match status" value="1"/>
</dbReference>
<evidence type="ECO:0000256" key="4">
    <source>
        <dbReference type="ARBA" id="ARBA00022801"/>
    </source>
</evidence>
<dbReference type="FunFam" id="2.40.10.10:FF:000025">
    <property type="entry name" value="serine proteases 1/2"/>
    <property type="match status" value="1"/>
</dbReference>
<comment type="similarity">
    <text evidence="1">Belongs to the peptidase S1 family.</text>
</comment>
<dbReference type="Pfam" id="PF00089">
    <property type="entry name" value="Trypsin"/>
    <property type="match status" value="1"/>
</dbReference>
<dbReference type="InterPro" id="IPR018114">
    <property type="entry name" value="TRYPSIN_HIS"/>
</dbReference>
<keyword evidence="11" id="KW-1185">Reference proteome</keyword>
<evidence type="ECO:0000256" key="1">
    <source>
        <dbReference type="ARBA" id="ARBA00007664"/>
    </source>
</evidence>
<dbReference type="PROSITE" id="PS00134">
    <property type="entry name" value="TRYPSIN_HIS"/>
    <property type="match status" value="1"/>
</dbReference>
<keyword evidence="7" id="KW-1015">Disulfide bond</keyword>
<evidence type="ECO:0000256" key="8">
    <source>
        <dbReference type="RuleBase" id="RU363034"/>
    </source>
</evidence>
<evidence type="ECO:0000256" key="5">
    <source>
        <dbReference type="ARBA" id="ARBA00022825"/>
    </source>
</evidence>
<dbReference type="PANTHER" id="PTHR24276:SF98">
    <property type="entry name" value="FI18310P1-RELATED"/>
    <property type="match status" value="1"/>
</dbReference>
<evidence type="ECO:0000313" key="12">
    <source>
        <dbReference type="RefSeq" id="XP_034102991.1"/>
    </source>
</evidence>
<feature type="chain" id="PRO_5027842553" evidence="9">
    <location>
        <begin position="18"/>
        <end position="256"/>
    </location>
</feature>
<feature type="domain" description="Peptidase S1" evidence="10">
    <location>
        <begin position="35"/>
        <end position="253"/>
    </location>
</feature>
<proteinExistence type="inferred from homology"/>
<dbReference type="InterPro" id="IPR050430">
    <property type="entry name" value="Peptidase_S1"/>
</dbReference>
<dbReference type="AlphaFoldDB" id="A0A6P8WH36"/>
<organism evidence="11 12">
    <name type="scientific">Drosophila albomicans</name>
    <name type="common">Fruit fly</name>
    <dbReference type="NCBI Taxonomy" id="7291"/>
    <lineage>
        <taxon>Eukaryota</taxon>
        <taxon>Metazoa</taxon>
        <taxon>Ecdysozoa</taxon>
        <taxon>Arthropoda</taxon>
        <taxon>Hexapoda</taxon>
        <taxon>Insecta</taxon>
        <taxon>Pterygota</taxon>
        <taxon>Neoptera</taxon>
        <taxon>Endopterygota</taxon>
        <taxon>Diptera</taxon>
        <taxon>Brachycera</taxon>
        <taxon>Muscomorpha</taxon>
        <taxon>Ephydroidea</taxon>
        <taxon>Drosophilidae</taxon>
        <taxon>Drosophila</taxon>
    </lineage>
</organism>
<dbReference type="SUPFAM" id="SSF50494">
    <property type="entry name" value="Trypsin-like serine proteases"/>
    <property type="match status" value="1"/>
</dbReference>
<evidence type="ECO:0000256" key="2">
    <source>
        <dbReference type="ARBA" id="ARBA00022670"/>
    </source>
</evidence>
<reference evidence="12" key="1">
    <citation type="submission" date="2025-08" db="UniProtKB">
        <authorList>
            <consortium name="RefSeq"/>
        </authorList>
    </citation>
    <scope>IDENTIFICATION</scope>
    <source>
        <strain evidence="12">15112-1751.03</strain>
        <tissue evidence="12">Whole Adult</tissue>
    </source>
</reference>
<dbReference type="PRINTS" id="PR00722">
    <property type="entry name" value="CHYMOTRYPSIN"/>
</dbReference>
<dbReference type="InterPro" id="IPR001254">
    <property type="entry name" value="Trypsin_dom"/>
</dbReference>
<dbReference type="OrthoDB" id="5565075at2759"/>
<feature type="signal peptide" evidence="9">
    <location>
        <begin position="1"/>
        <end position="17"/>
    </location>
</feature>